<evidence type="ECO:0000313" key="2">
    <source>
        <dbReference type="EMBL" id="UOQ69113.1"/>
    </source>
</evidence>
<gene>
    <name evidence="2" type="ORF">MUN86_25690</name>
</gene>
<evidence type="ECO:0008006" key="4">
    <source>
        <dbReference type="Google" id="ProtNLM"/>
    </source>
</evidence>
<dbReference type="RefSeq" id="WP_245126867.1">
    <property type="nucleotide sequence ID" value="NZ_CP095064.1"/>
</dbReference>
<sequence>MYHPLDAAFHFSATATSLLLPPLFLCLAAPTPTPSNRPAAGASSGPALRVRAECFTTLFFFNGKPNHNCPLSGGLHRVK</sequence>
<name>A0ABY4GE25_9BACT</name>
<dbReference type="Proteomes" id="UP000830401">
    <property type="component" value="Plasmid unnamed3"/>
</dbReference>
<dbReference type="EMBL" id="CP095064">
    <property type="protein sequence ID" value="UOQ69113.1"/>
    <property type="molecule type" value="Genomic_DNA"/>
</dbReference>
<evidence type="ECO:0000313" key="3">
    <source>
        <dbReference type="Proteomes" id="UP000830401"/>
    </source>
</evidence>
<accession>A0ABY4GE25</accession>
<feature type="signal peptide" evidence="1">
    <location>
        <begin position="1"/>
        <end position="28"/>
    </location>
</feature>
<keyword evidence="3" id="KW-1185">Reference proteome</keyword>
<reference evidence="2" key="1">
    <citation type="submission" date="2022-04" db="EMBL/GenBank/DDBJ databases">
        <title>Hymenobacter sp. isolated from the air.</title>
        <authorList>
            <person name="Won M."/>
            <person name="Lee C.-M."/>
            <person name="Woen H.-Y."/>
            <person name="Kwon S.-W."/>
        </authorList>
    </citation>
    <scope>NUCLEOTIDE SEQUENCE</scope>
    <source>
        <strain evidence="2">5420S-77</strain>
        <plasmid evidence="2">unnamed3</plasmid>
    </source>
</reference>
<proteinExistence type="predicted"/>
<keyword evidence="1" id="KW-0732">Signal</keyword>
<geneLocation type="plasmid" evidence="2 3">
    <name>unnamed3</name>
</geneLocation>
<protein>
    <recommendedName>
        <fullName evidence="4">Secreted protein</fullName>
    </recommendedName>
</protein>
<evidence type="ECO:0000256" key="1">
    <source>
        <dbReference type="SAM" id="SignalP"/>
    </source>
</evidence>
<keyword evidence="2" id="KW-0614">Plasmid</keyword>
<feature type="chain" id="PRO_5047154296" description="Secreted protein" evidence="1">
    <location>
        <begin position="29"/>
        <end position="79"/>
    </location>
</feature>
<organism evidence="2 3">
    <name type="scientific">Hymenobacter volaticus</name>
    <dbReference type="NCBI Taxonomy" id="2932254"/>
    <lineage>
        <taxon>Bacteria</taxon>
        <taxon>Pseudomonadati</taxon>
        <taxon>Bacteroidota</taxon>
        <taxon>Cytophagia</taxon>
        <taxon>Cytophagales</taxon>
        <taxon>Hymenobacteraceae</taxon>
        <taxon>Hymenobacter</taxon>
    </lineage>
</organism>